<dbReference type="GeneID" id="36288903"/>
<protein>
    <recommendedName>
        <fullName evidence="4">Peroxin 26</fullName>
    </recommendedName>
</protein>
<feature type="region of interest" description="Disordered" evidence="1">
    <location>
        <begin position="1"/>
        <end position="23"/>
    </location>
</feature>
<sequence>MAFNGSTPSLLPPNDSGSSSLSSSQLLSASMASSTSSRHGSSQISKIYRQSSTLFLTRRLPESLSTILPVITAPTTTDSNGNVSVVDQAPIAKSSRTTRIKVWSLYLTILNAIVELDSEEGKAAFGTQEWRNLVTKVRDGIVWEEVVQNGYRGIEGDVDADVVINLATLLLAHARTQHLNQTRLEAYLAAARTPNLDLTGRFSETSVRGASPTRSVGTDTPRDLNARVKILELYTLHVLLRNDEWAYARDFISASEVLDEERRDAFLAALQSLEDEREEAALREQEMAREKEEKLKADLEEARRQRIESEEREARRLEEQREARRVEEQYGNRAGSEVDYGVDSSHPVQSNGSANGRPSNGSASRKSSPSRSASTPPPKKGAIKSRVLHSTRPSGSGQRAAVTTPPNMIQRATALMGNVQKLIKLLAAMLLNNPGSVLRTLAFAVLILLALGNRAVKERVRGVWGKVRGTMGMATKVSYI</sequence>
<dbReference type="eggNOG" id="ENOG502S0P1">
    <property type="taxonomic scope" value="Eukaryota"/>
</dbReference>
<evidence type="ECO:0000256" key="2">
    <source>
        <dbReference type="SAM" id="Phobius"/>
    </source>
</evidence>
<keyword evidence="2" id="KW-1133">Transmembrane helix</keyword>
<gene>
    <name evidence="3" type="ORF">VC83_05839</name>
</gene>
<feature type="region of interest" description="Disordered" evidence="1">
    <location>
        <begin position="278"/>
        <end position="402"/>
    </location>
</feature>
<dbReference type="VEuPathDB" id="FungiDB:GMDG_03594"/>
<dbReference type="EMBL" id="KV441401">
    <property type="protein sequence ID" value="OAF57128.1"/>
    <property type="molecule type" value="Genomic_DNA"/>
</dbReference>
<dbReference type="RefSeq" id="XP_024322419.1">
    <property type="nucleotide sequence ID" value="XM_024469450.1"/>
</dbReference>
<dbReference type="AlphaFoldDB" id="A0A177A4P0"/>
<evidence type="ECO:0000256" key="1">
    <source>
        <dbReference type="SAM" id="MobiDB-lite"/>
    </source>
</evidence>
<keyword evidence="2" id="KW-0472">Membrane</keyword>
<evidence type="ECO:0008006" key="4">
    <source>
        <dbReference type="Google" id="ProtNLM"/>
    </source>
</evidence>
<reference evidence="3" key="1">
    <citation type="submission" date="2016-03" db="EMBL/GenBank/DDBJ databases">
        <title>Updated assembly of Pseudogymnoascus destructans, the fungus causing white-nose syndrome of bats.</title>
        <authorList>
            <person name="Palmer J.M."/>
            <person name="Drees K.P."/>
            <person name="Foster J.T."/>
            <person name="Lindner D.L."/>
        </authorList>
    </citation>
    <scope>NUCLEOTIDE SEQUENCE [LARGE SCALE GENOMIC DNA]</scope>
    <source>
        <strain evidence="3">20631-21</strain>
    </source>
</reference>
<name>A0A177A4P0_9PEZI</name>
<feature type="compositionally biased region" description="Basic and acidic residues" evidence="1">
    <location>
        <begin position="279"/>
        <end position="330"/>
    </location>
</feature>
<feature type="compositionally biased region" description="Polar residues" evidence="1">
    <location>
        <begin position="346"/>
        <end position="356"/>
    </location>
</feature>
<organism evidence="3">
    <name type="scientific">Pseudogymnoascus destructans</name>
    <dbReference type="NCBI Taxonomy" id="655981"/>
    <lineage>
        <taxon>Eukaryota</taxon>
        <taxon>Fungi</taxon>
        <taxon>Dikarya</taxon>
        <taxon>Ascomycota</taxon>
        <taxon>Pezizomycotina</taxon>
        <taxon>Leotiomycetes</taxon>
        <taxon>Thelebolales</taxon>
        <taxon>Thelebolaceae</taxon>
        <taxon>Pseudogymnoascus</taxon>
    </lineage>
</organism>
<dbReference type="Proteomes" id="UP000077154">
    <property type="component" value="Unassembled WGS sequence"/>
</dbReference>
<feature type="compositionally biased region" description="Low complexity" evidence="1">
    <location>
        <begin position="12"/>
        <end position="23"/>
    </location>
</feature>
<accession>A0A177A4P0</accession>
<proteinExistence type="predicted"/>
<keyword evidence="2" id="KW-0812">Transmembrane</keyword>
<feature type="compositionally biased region" description="Low complexity" evidence="1">
    <location>
        <begin position="357"/>
        <end position="374"/>
    </location>
</feature>
<feature type="transmembrane region" description="Helical" evidence="2">
    <location>
        <begin position="437"/>
        <end position="456"/>
    </location>
</feature>
<dbReference type="OrthoDB" id="3981028at2759"/>
<evidence type="ECO:0000313" key="3">
    <source>
        <dbReference type="EMBL" id="OAF57128.1"/>
    </source>
</evidence>